<dbReference type="RefSeq" id="WP_169856401.1">
    <property type="nucleotide sequence ID" value="NZ_JAAQXV010000001.1"/>
</dbReference>
<organism evidence="2 3">
    <name type="scientific">Pseudomonas mandelii</name>
    <dbReference type="NCBI Taxonomy" id="75612"/>
    <lineage>
        <taxon>Bacteria</taxon>
        <taxon>Pseudomonadati</taxon>
        <taxon>Pseudomonadota</taxon>
        <taxon>Gammaproteobacteria</taxon>
        <taxon>Pseudomonadales</taxon>
        <taxon>Pseudomonadaceae</taxon>
        <taxon>Pseudomonas</taxon>
    </lineage>
</organism>
<evidence type="ECO:0000313" key="2">
    <source>
        <dbReference type="EMBL" id="NMZ78413.1"/>
    </source>
</evidence>
<dbReference type="Proteomes" id="UP000548707">
    <property type="component" value="Unassembled WGS sequence"/>
</dbReference>
<sequence>MPTFKVRTYEENREVVADKLEFCPDGIRFYTGDKVTAAFSRYLWVQEEPAAETLPEASDAPLPLPTPDAATDTQPE</sequence>
<feature type="region of interest" description="Disordered" evidence="1">
    <location>
        <begin position="51"/>
        <end position="76"/>
    </location>
</feature>
<evidence type="ECO:0000256" key="1">
    <source>
        <dbReference type="SAM" id="MobiDB-lite"/>
    </source>
</evidence>
<dbReference type="AlphaFoldDB" id="A0AB36CQR7"/>
<evidence type="ECO:0000313" key="3">
    <source>
        <dbReference type="Proteomes" id="UP000548707"/>
    </source>
</evidence>
<protein>
    <submittedName>
        <fullName evidence="2">Uncharacterized protein</fullName>
    </submittedName>
</protein>
<dbReference type="EMBL" id="JAAQXV010000001">
    <property type="protein sequence ID" value="NMZ78413.1"/>
    <property type="molecule type" value="Genomic_DNA"/>
</dbReference>
<proteinExistence type="predicted"/>
<reference evidence="2 3" key="1">
    <citation type="journal article" date="2020" name="Front. Microbiol.">
        <title>Genetic Organization of the aprX-lipA2 Operon Affects the Proteolytic Potential of Pseudomonas Species in Milk.</title>
        <authorList>
            <person name="Maier C."/>
            <person name="Huptas C."/>
            <person name="von Neubeck M."/>
            <person name="Scherer S."/>
            <person name="Wenning M."/>
            <person name="Lucking G."/>
        </authorList>
    </citation>
    <scope>NUCLEOTIDE SEQUENCE [LARGE SCALE GENOMIC DNA]</scope>
    <source>
        <strain evidence="2 3">WS 5114</strain>
    </source>
</reference>
<comment type="caution">
    <text evidence="2">The sequence shown here is derived from an EMBL/GenBank/DDBJ whole genome shotgun (WGS) entry which is preliminary data.</text>
</comment>
<feature type="compositionally biased region" description="Low complexity" evidence="1">
    <location>
        <begin position="67"/>
        <end position="76"/>
    </location>
</feature>
<name>A0AB36CQR7_9PSED</name>
<accession>A0AB36CQR7</accession>
<gene>
    <name evidence="2" type="ORF">HBO26_03705</name>
</gene>